<keyword evidence="2" id="KW-1133">Transmembrane helix</keyword>
<keyword evidence="5" id="KW-1185">Reference proteome</keyword>
<feature type="transmembrane region" description="Helical" evidence="2">
    <location>
        <begin position="261"/>
        <end position="287"/>
    </location>
</feature>
<dbReference type="AlphaFoldDB" id="A0A1Y2J0X5"/>
<evidence type="ECO:0000259" key="3">
    <source>
        <dbReference type="Pfam" id="PF20151"/>
    </source>
</evidence>
<protein>
    <recommendedName>
        <fullName evidence="3">DUF6533 domain-containing protein</fullName>
    </recommendedName>
</protein>
<feature type="transmembrane region" description="Helical" evidence="2">
    <location>
        <begin position="60"/>
        <end position="81"/>
    </location>
</feature>
<evidence type="ECO:0000313" key="4">
    <source>
        <dbReference type="EMBL" id="OSD07065.1"/>
    </source>
</evidence>
<name>A0A1Y2J0X5_TRAC3</name>
<keyword evidence="2" id="KW-0812">Transmembrane</keyword>
<dbReference type="Pfam" id="PF20151">
    <property type="entry name" value="DUF6533"/>
    <property type="match status" value="1"/>
</dbReference>
<organism evidence="4 5">
    <name type="scientific">Trametes coccinea (strain BRFM310)</name>
    <name type="common">Pycnoporus coccineus</name>
    <dbReference type="NCBI Taxonomy" id="1353009"/>
    <lineage>
        <taxon>Eukaryota</taxon>
        <taxon>Fungi</taxon>
        <taxon>Dikarya</taxon>
        <taxon>Basidiomycota</taxon>
        <taxon>Agaricomycotina</taxon>
        <taxon>Agaricomycetes</taxon>
        <taxon>Polyporales</taxon>
        <taxon>Polyporaceae</taxon>
        <taxon>Trametes</taxon>
    </lineage>
</organism>
<feature type="domain" description="DUF6533" evidence="3">
    <location>
        <begin position="31"/>
        <end position="72"/>
    </location>
</feature>
<feature type="region of interest" description="Disordered" evidence="1">
    <location>
        <begin position="354"/>
        <end position="390"/>
    </location>
</feature>
<dbReference type="STRING" id="1353009.A0A1Y2J0X5"/>
<evidence type="ECO:0000313" key="5">
    <source>
        <dbReference type="Proteomes" id="UP000193067"/>
    </source>
</evidence>
<gene>
    <name evidence="4" type="ORF">PYCCODRAFT_1464174</name>
</gene>
<dbReference type="OrthoDB" id="2756929at2759"/>
<evidence type="ECO:0000256" key="2">
    <source>
        <dbReference type="SAM" id="Phobius"/>
    </source>
</evidence>
<evidence type="ECO:0000256" key="1">
    <source>
        <dbReference type="SAM" id="MobiDB-lite"/>
    </source>
</evidence>
<accession>A0A1Y2J0X5</accession>
<feature type="transmembrane region" description="Helical" evidence="2">
    <location>
        <begin position="120"/>
        <end position="139"/>
    </location>
</feature>
<feature type="transmembrane region" description="Helical" evidence="2">
    <location>
        <begin position="293"/>
        <end position="313"/>
    </location>
</feature>
<reference evidence="4 5" key="1">
    <citation type="journal article" date="2015" name="Biotechnol. Biofuels">
        <title>Enhanced degradation of softwood versus hardwood by the white-rot fungus Pycnoporus coccineus.</title>
        <authorList>
            <person name="Couturier M."/>
            <person name="Navarro D."/>
            <person name="Chevret D."/>
            <person name="Henrissat B."/>
            <person name="Piumi F."/>
            <person name="Ruiz-Duenas F.J."/>
            <person name="Martinez A.T."/>
            <person name="Grigoriev I.V."/>
            <person name="Riley R."/>
            <person name="Lipzen A."/>
            <person name="Berrin J.G."/>
            <person name="Master E.R."/>
            <person name="Rosso M.N."/>
        </authorList>
    </citation>
    <scope>NUCLEOTIDE SEQUENCE [LARGE SCALE GENOMIC DNA]</scope>
    <source>
        <strain evidence="4 5">BRFM310</strain>
    </source>
</reference>
<keyword evidence="2" id="KW-0472">Membrane</keyword>
<dbReference type="InterPro" id="IPR045340">
    <property type="entry name" value="DUF6533"/>
</dbReference>
<dbReference type="EMBL" id="KZ084089">
    <property type="protein sequence ID" value="OSD07065.1"/>
    <property type="molecule type" value="Genomic_DNA"/>
</dbReference>
<dbReference type="Proteomes" id="UP000193067">
    <property type="component" value="Unassembled WGS sequence"/>
</dbReference>
<feature type="transmembrane region" description="Helical" evidence="2">
    <location>
        <begin position="146"/>
        <end position="167"/>
    </location>
</feature>
<sequence length="390" mass="41941">MSSAADLISLISSAYVHSHFLLPGNKARIGLGSVALPAYDYLITLDQEVRLVWMRKKTAATWLFLVIRYHALVAMVFLQAISSMPMSDNLYATLATPFATPTKIDTIPPLRCSTYVKVQAAVQFAQYVTWAAFSALRALALSGMNWLAAAVVFILACGPFAVNMWQITAVGVVGFNVPEVGCIGSSNITAAEAKIGEHFSTASSVTGSQLRMPEFSGTAVSRSCIIAADLMVIAISWWYAAKDWTIRDIRSPTMSLTRVMVLNGTTYFLALTLLNILHLTLTLLSLVGVADQISPVTIFVDPLTAILICRFLLDLHSANVQSTHEISGEHHFGWEAGSLHFASFVVSMGGTVGSSTLSTEPDSITLKDYEPGATAGDSLETGAEPPSPRE</sequence>
<feature type="transmembrane region" description="Helical" evidence="2">
    <location>
        <begin position="219"/>
        <end position="240"/>
    </location>
</feature>
<proteinExistence type="predicted"/>